<reference evidence="2 4" key="1">
    <citation type="journal article" date="2014" name="BMC Genomics">
        <title>Genome sequence of Anopheles sinensis provides insight into genetics basis of mosquito competence for malaria parasites.</title>
        <authorList>
            <person name="Zhou D."/>
            <person name="Zhang D."/>
            <person name="Ding G."/>
            <person name="Shi L."/>
            <person name="Hou Q."/>
            <person name="Ye Y."/>
            <person name="Xu Y."/>
            <person name="Zhou H."/>
            <person name="Xiong C."/>
            <person name="Li S."/>
            <person name="Yu J."/>
            <person name="Hong S."/>
            <person name="Yu X."/>
            <person name="Zou P."/>
            <person name="Chen C."/>
            <person name="Chang X."/>
            <person name="Wang W."/>
            <person name="Lv Y."/>
            <person name="Sun Y."/>
            <person name="Ma L."/>
            <person name="Shen B."/>
            <person name="Zhu C."/>
        </authorList>
    </citation>
    <scope>NUCLEOTIDE SEQUENCE [LARGE SCALE GENOMIC DNA]</scope>
</reference>
<evidence type="ECO:0000313" key="4">
    <source>
        <dbReference type="Proteomes" id="UP000030765"/>
    </source>
</evidence>
<accession>A0A084VJM6</accession>
<dbReference type="Proteomes" id="UP000030765">
    <property type="component" value="Unassembled WGS sequence"/>
</dbReference>
<keyword evidence="4" id="KW-1185">Reference proteome</keyword>
<evidence type="ECO:0000313" key="3">
    <source>
        <dbReference type="EnsemblMetazoa" id="ASIC005478-PA"/>
    </source>
</evidence>
<dbReference type="EMBL" id="KE524893">
    <property type="protein sequence ID" value="KFB38170.1"/>
    <property type="molecule type" value="Genomic_DNA"/>
</dbReference>
<dbReference type="EnsemblMetazoa" id="ASIC005478-RA">
    <property type="protein sequence ID" value="ASIC005478-PA"/>
    <property type="gene ID" value="ASIC005478"/>
</dbReference>
<dbReference type="AlphaFoldDB" id="A0A084VJM6"/>
<proteinExistence type="predicted"/>
<sequence>MDAGYSRSGIYKILVLLGNNESIERKPGSGRPTTLSNLELQRKLKRKTEGKVAVSLRALGREAGATGQTVKKYLANMDIQVRKRTSRPMVSEQQAKTQRKRLGVMVRSILPANRDLAVIMDDETYLTLDGNDWQVGWIILACEDHVTHHFGKDDSPLQIWELLRKTYAESSQGLHLQAVMALAHTYRTECDSNDEYIGRMVEAWRRCTEVNIFFEGHVVALFMVGAYKLGTRLRSFSTKHGRKRTKDHRRKSESRTPGADATPAKCNSILQ</sequence>
<protein>
    <submittedName>
        <fullName evidence="2">Uncharacterized protein LOC101234650</fullName>
    </submittedName>
</protein>
<dbReference type="VEuPathDB" id="VectorBase:ASIC005478"/>
<feature type="compositionally biased region" description="Basic residues" evidence="1">
    <location>
        <begin position="238"/>
        <end position="252"/>
    </location>
</feature>
<dbReference type="OrthoDB" id="7156841at2759"/>
<reference evidence="3" key="2">
    <citation type="submission" date="2020-05" db="UniProtKB">
        <authorList>
            <consortium name="EnsemblMetazoa"/>
        </authorList>
    </citation>
    <scope>IDENTIFICATION</scope>
</reference>
<gene>
    <name evidence="2" type="ORF">ZHAS_00005478</name>
</gene>
<name>A0A084VJM6_ANOSI</name>
<dbReference type="EMBL" id="ATLV01013784">
    <property type="status" value="NOT_ANNOTATED_CDS"/>
    <property type="molecule type" value="Genomic_DNA"/>
</dbReference>
<dbReference type="VEuPathDB" id="VectorBase:ASIS017672"/>
<feature type="region of interest" description="Disordered" evidence="1">
    <location>
        <begin position="238"/>
        <end position="271"/>
    </location>
</feature>
<dbReference type="STRING" id="74873.A0A084VJM6"/>
<evidence type="ECO:0000256" key="1">
    <source>
        <dbReference type="SAM" id="MobiDB-lite"/>
    </source>
</evidence>
<evidence type="ECO:0000313" key="2">
    <source>
        <dbReference type="EMBL" id="KFB38170.1"/>
    </source>
</evidence>
<organism evidence="2">
    <name type="scientific">Anopheles sinensis</name>
    <name type="common">Mosquito</name>
    <dbReference type="NCBI Taxonomy" id="74873"/>
    <lineage>
        <taxon>Eukaryota</taxon>
        <taxon>Metazoa</taxon>
        <taxon>Ecdysozoa</taxon>
        <taxon>Arthropoda</taxon>
        <taxon>Hexapoda</taxon>
        <taxon>Insecta</taxon>
        <taxon>Pterygota</taxon>
        <taxon>Neoptera</taxon>
        <taxon>Endopterygota</taxon>
        <taxon>Diptera</taxon>
        <taxon>Nematocera</taxon>
        <taxon>Culicoidea</taxon>
        <taxon>Culicidae</taxon>
        <taxon>Anophelinae</taxon>
        <taxon>Anopheles</taxon>
    </lineage>
</organism>